<sequence>MSREAKRRKKAFQDYANGKIDELKLARKLG</sequence>
<organism evidence="1">
    <name type="scientific">marine sediment metagenome</name>
    <dbReference type="NCBI Taxonomy" id="412755"/>
    <lineage>
        <taxon>unclassified sequences</taxon>
        <taxon>metagenomes</taxon>
        <taxon>ecological metagenomes</taxon>
    </lineage>
</organism>
<name>X1LSX2_9ZZZZ</name>
<gene>
    <name evidence="1" type="ORF">S03H2_70829</name>
</gene>
<dbReference type="EMBL" id="BARU01047195">
    <property type="protein sequence ID" value="GAH97248.1"/>
    <property type="molecule type" value="Genomic_DNA"/>
</dbReference>
<proteinExistence type="predicted"/>
<evidence type="ECO:0000313" key="1">
    <source>
        <dbReference type="EMBL" id="GAH97248.1"/>
    </source>
</evidence>
<reference evidence="1" key="1">
    <citation type="journal article" date="2014" name="Front. Microbiol.">
        <title>High frequency of phylogenetically diverse reductive dehalogenase-homologous genes in deep subseafloor sedimentary metagenomes.</title>
        <authorList>
            <person name="Kawai M."/>
            <person name="Futagami T."/>
            <person name="Toyoda A."/>
            <person name="Takaki Y."/>
            <person name="Nishi S."/>
            <person name="Hori S."/>
            <person name="Arai W."/>
            <person name="Tsubouchi T."/>
            <person name="Morono Y."/>
            <person name="Uchiyama I."/>
            <person name="Ito T."/>
            <person name="Fujiyama A."/>
            <person name="Inagaki F."/>
            <person name="Takami H."/>
        </authorList>
    </citation>
    <scope>NUCLEOTIDE SEQUENCE</scope>
    <source>
        <strain evidence="1">Expedition CK06-06</strain>
    </source>
</reference>
<protein>
    <submittedName>
        <fullName evidence="1">Uncharacterized protein</fullName>
    </submittedName>
</protein>
<dbReference type="AlphaFoldDB" id="X1LSX2"/>
<feature type="non-terminal residue" evidence="1">
    <location>
        <position position="30"/>
    </location>
</feature>
<comment type="caution">
    <text evidence="1">The sequence shown here is derived from an EMBL/GenBank/DDBJ whole genome shotgun (WGS) entry which is preliminary data.</text>
</comment>
<accession>X1LSX2</accession>